<feature type="region of interest" description="Disordered" evidence="1">
    <location>
        <begin position="414"/>
        <end position="459"/>
    </location>
</feature>
<organism evidence="3 4">
    <name type="scientific">Paractinoplanes rishiriensis</name>
    <dbReference type="NCBI Taxonomy" id="1050105"/>
    <lineage>
        <taxon>Bacteria</taxon>
        <taxon>Bacillati</taxon>
        <taxon>Actinomycetota</taxon>
        <taxon>Actinomycetes</taxon>
        <taxon>Micromonosporales</taxon>
        <taxon>Micromonosporaceae</taxon>
        <taxon>Paractinoplanes</taxon>
    </lineage>
</organism>
<evidence type="ECO:0000256" key="1">
    <source>
        <dbReference type="SAM" id="MobiDB-lite"/>
    </source>
</evidence>
<keyword evidence="2" id="KW-0472">Membrane</keyword>
<feature type="compositionally biased region" description="Polar residues" evidence="1">
    <location>
        <begin position="291"/>
        <end position="301"/>
    </location>
</feature>
<evidence type="ECO:0008006" key="5">
    <source>
        <dbReference type="Google" id="ProtNLM"/>
    </source>
</evidence>
<keyword evidence="2" id="KW-0812">Transmembrane</keyword>
<feature type="region of interest" description="Disordered" evidence="1">
    <location>
        <begin position="291"/>
        <end position="310"/>
    </location>
</feature>
<evidence type="ECO:0000256" key="2">
    <source>
        <dbReference type="SAM" id="Phobius"/>
    </source>
</evidence>
<proteinExistence type="predicted"/>
<protein>
    <recommendedName>
        <fullName evidence="5">Type VI secretion protein</fullName>
    </recommendedName>
</protein>
<gene>
    <name evidence="3" type="ORF">Ari01nite_69560</name>
</gene>
<dbReference type="AlphaFoldDB" id="A0A919KA77"/>
<feature type="compositionally biased region" description="Basic and acidic residues" evidence="1">
    <location>
        <begin position="448"/>
        <end position="459"/>
    </location>
</feature>
<evidence type="ECO:0000313" key="3">
    <source>
        <dbReference type="EMBL" id="GIE99491.1"/>
    </source>
</evidence>
<reference evidence="3" key="1">
    <citation type="submission" date="2021-01" db="EMBL/GenBank/DDBJ databases">
        <title>Whole genome shotgun sequence of Actinoplanes rishiriensis NBRC 108556.</title>
        <authorList>
            <person name="Komaki H."/>
            <person name="Tamura T."/>
        </authorList>
    </citation>
    <scope>NUCLEOTIDE SEQUENCE</scope>
    <source>
        <strain evidence="3">NBRC 108556</strain>
    </source>
</reference>
<feature type="transmembrane region" description="Helical" evidence="2">
    <location>
        <begin position="52"/>
        <end position="73"/>
    </location>
</feature>
<comment type="caution">
    <text evidence="3">The sequence shown here is derived from an EMBL/GenBank/DDBJ whole genome shotgun (WGS) entry which is preliminary data.</text>
</comment>
<evidence type="ECO:0000313" key="4">
    <source>
        <dbReference type="Proteomes" id="UP000636960"/>
    </source>
</evidence>
<dbReference type="RefSeq" id="WP_203786481.1">
    <property type="nucleotide sequence ID" value="NZ_BOMV01000073.1"/>
</dbReference>
<dbReference type="EMBL" id="BOMV01000073">
    <property type="protein sequence ID" value="GIE99491.1"/>
    <property type="molecule type" value="Genomic_DNA"/>
</dbReference>
<sequence length="459" mass="49068">MIHLLVTADGCPTRAADSGTDPVTRLGCTVSGAGDWLTLVPGRLAHWAAVSWPWLLASALVVLVATLAVRAVYRRAWRRAVRRGYWVQLTPPRVLDPLQSGNVWRLLAGLARRARAGQRLARPPLAFEVYASGGHLIAGLWLPRWVPLAVVLDEVARAWPGVRAQRRTPPVVAASEQWRVAGYRLAATGSDLVPLTDDPRPAGRRVGGTADSDPLRPVLAALGRPDGPAVLQVLARPATGKRLAALGHAARYGPTVRKTAGRRLADGFAAVVLGAARLLLDLITELISSGPARSTRSNGGAQRQRPADPLTTRAMRDAADKLADGPHLLATVRVGAARPDTGFAVTAARSLADGFVTASRRLRPVRLRRAAIRLADRWAGRGDWLLCTSAELGVLAHLPADPARYGFDTAALTRTPPTSARRAGPEHSSARGPGWTRHGWTDPPNSDPDDRSEGWEESA</sequence>
<dbReference type="Proteomes" id="UP000636960">
    <property type="component" value="Unassembled WGS sequence"/>
</dbReference>
<keyword evidence="2" id="KW-1133">Transmembrane helix</keyword>
<name>A0A919KA77_9ACTN</name>
<accession>A0A919KA77</accession>
<keyword evidence="4" id="KW-1185">Reference proteome</keyword>